<feature type="compositionally biased region" description="Polar residues" evidence="1">
    <location>
        <begin position="158"/>
        <end position="168"/>
    </location>
</feature>
<protein>
    <submittedName>
        <fullName evidence="2">BZ3500_MvSof-1268-A1-R1_Chr1-3g02437 protein</fullName>
    </submittedName>
</protein>
<keyword evidence="3" id="KW-1185">Reference proteome</keyword>
<proteinExistence type="predicted"/>
<evidence type="ECO:0000313" key="3">
    <source>
        <dbReference type="Proteomes" id="UP000249723"/>
    </source>
</evidence>
<sequence>MYLDGPDIDLLDDEFERMAPLFDSRMSELLVFSFDKPDTRIQLSKPWHFESEDAEPLSYLAELDRTLNGIRTKTVQQAYDEADAQAEERLLLDAIETANESLPGRAQILRRPSLLRHDSRQLALDLKSLIQHRQARQCAPTSEQSYSREGTARAQDFDPTSTAQTSDARLSEHDDVHSRVLRGLDKGPSVAFQPRTRWTT</sequence>
<dbReference type="AlphaFoldDB" id="A0A2X0MUI5"/>
<reference evidence="3" key="1">
    <citation type="submission" date="2016-10" db="EMBL/GenBank/DDBJ databases">
        <authorList>
            <person name="Jeantristanb JTB J.-T."/>
            <person name="Ricardo R."/>
        </authorList>
    </citation>
    <scope>NUCLEOTIDE SEQUENCE [LARGE SCALE GENOMIC DNA]</scope>
</reference>
<gene>
    <name evidence="2" type="ORF">BZ3500_MVSOF-1268-A1-R1_CHR1-3G02437</name>
</gene>
<evidence type="ECO:0000256" key="1">
    <source>
        <dbReference type="SAM" id="MobiDB-lite"/>
    </source>
</evidence>
<dbReference type="Proteomes" id="UP000249723">
    <property type="component" value="Unassembled WGS sequence"/>
</dbReference>
<dbReference type="EMBL" id="FMWP01000014">
    <property type="protein sequence ID" value="SCZ90974.1"/>
    <property type="molecule type" value="Genomic_DNA"/>
</dbReference>
<evidence type="ECO:0000313" key="2">
    <source>
        <dbReference type="EMBL" id="SCZ90974.1"/>
    </source>
</evidence>
<organism evidence="2 3">
    <name type="scientific">Microbotryum saponariae</name>
    <dbReference type="NCBI Taxonomy" id="289078"/>
    <lineage>
        <taxon>Eukaryota</taxon>
        <taxon>Fungi</taxon>
        <taxon>Dikarya</taxon>
        <taxon>Basidiomycota</taxon>
        <taxon>Pucciniomycotina</taxon>
        <taxon>Microbotryomycetes</taxon>
        <taxon>Microbotryales</taxon>
        <taxon>Microbotryaceae</taxon>
        <taxon>Microbotryum</taxon>
    </lineage>
</organism>
<feature type="region of interest" description="Disordered" evidence="1">
    <location>
        <begin position="136"/>
        <end position="174"/>
    </location>
</feature>
<dbReference type="STRING" id="289078.A0A2X0MUI5"/>
<accession>A0A2X0MUI5</accession>
<feature type="compositionally biased region" description="Polar residues" evidence="1">
    <location>
        <begin position="139"/>
        <end position="148"/>
    </location>
</feature>
<name>A0A2X0MUI5_9BASI</name>